<gene>
    <name evidence="19" type="ORF">PAPYR_876</name>
</gene>
<keyword evidence="13" id="KW-0333">Golgi apparatus</keyword>
<evidence type="ECO:0000256" key="5">
    <source>
        <dbReference type="ARBA" id="ARBA00004419"/>
    </source>
</evidence>
<dbReference type="EMBL" id="JAPMOS010000003">
    <property type="protein sequence ID" value="KAJ4462280.1"/>
    <property type="molecule type" value="Genomic_DNA"/>
</dbReference>
<feature type="transmembrane region" description="Helical" evidence="18">
    <location>
        <begin position="67"/>
        <end position="89"/>
    </location>
</feature>
<evidence type="ECO:0000256" key="10">
    <source>
        <dbReference type="ARBA" id="ARBA00022753"/>
    </source>
</evidence>
<keyword evidence="11 18" id="KW-1133">Transmembrane helix</keyword>
<evidence type="ECO:0000256" key="2">
    <source>
        <dbReference type="ARBA" id="ARBA00004172"/>
    </source>
</evidence>
<comment type="function">
    <text evidence="16">Involved in trafficking and recycling of synaptic vesicles.</text>
</comment>
<reference evidence="19" key="1">
    <citation type="journal article" date="2022" name="bioRxiv">
        <title>Genomics of Preaxostyla Flagellates Illuminates Evolutionary Transitions and the Path Towards Mitochondrial Loss.</title>
        <authorList>
            <person name="Novak L.V.F."/>
            <person name="Treitli S.C."/>
            <person name="Pyrih J."/>
            <person name="Halakuc P."/>
            <person name="Pipaliya S.V."/>
            <person name="Vacek V."/>
            <person name="Brzon O."/>
            <person name="Soukal P."/>
            <person name="Eme L."/>
            <person name="Dacks J.B."/>
            <person name="Karnkowska A."/>
            <person name="Elias M."/>
            <person name="Hampl V."/>
        </authorList>
    </citation>
    <scope>NUCLEOTIDE SEQUENCE</scope>
    <source>
        <strain evidence="19">RCP-MX</strain>
    </source>
</reference>
<evidence type="ECO:0000313" key="20">
    <source>
        <dbReference type="Proteomes" id="UP001141327"/>
    </source>
</evidence>
<comment type="caution">
    <text evidence="19">The sequence shown here is derived from an EMBL/GenBank/DDBJ whole genome shotgun (WGS) entry which is preliminary data.</text>
</comment>
<protein>
    <recommendedName>
        <fullName evidence="17">Transmembrane protein 230</fullName>
    </recommendedName>
</protein>
<comment type="subcellular location">
    <subcellularLocation>
        <location evidence="5">Cytoplasmic vesicle</location>
        <location evidence="5">Autophagosome</location>
    </subcellularLocation>
    <subcellularLocation>
        <location evidence="3">Cytoplasmic vesicle</location>
        <location evidence="3">Secretory vesicle</location>
        <location evidence="3">Synaptic vesicle</location>
    </subcellularLocation>
    <subcellularLocation>
        <location evidence="4">Early endosome</location>
    </subcellularLocation>
    <subcellularLocation>
        <location evidence="6">Golgi apparatus</location>
        <location evidence="6">trans-Golgi network</location>
    </subcellularLocation>
    <subcellularLocation>
        <location evidence="7">Late endosome</location>
    </subcellularLocation>
    <subcellularLocation>
        <location evidence="1">Membrane</location>
        <topology evidence="1">Multi-pass membrane protein</topology>
    </subcellularLocation>
    <subcellularLocation>
        <location evidence="2">Recycling endosome</location>
    </subcellularLocation>
</comment>
<keyword evidence="10" id="KW-0967">Endosome</keyword>
<dbReference type="Pfam" id="PF05915">
    <property type="entry name" value="TMEM_230_134"/>
    <property type="match status" value="1"/>
</dbReference>
<evidence type="ECO:0000256" key="11">
    <source>
        <dbReference type="ARBA" id="ARBA00022989"/>
    </source>
</evidence>
<evidence type="ECO:0000256" key="13">
    <source>
        <dbReference type="ARBA" id="ARBA00023034"/>
    </source>
</evidence>
<keyword evidence="12" id="KW-0770">Synapse</keyword>
<keyword evidence="20" id="KW-1185">Reference proteome</keyword>
<evidence type="ECO:0000256" key="9">
    <source>
        <dbReference type="ARBA" id="ARBA00022692"/>
    </source>
</evidence>
<accession>A0ABQ8UT19</accession>
<evidence type="ECO:0000256" key="8">
    <source>
        <dbReference type="ARBA" id="ARBA00007743"/>
    </source>
</evidence>
<evidence type="ECO:0000256" key="12">
    <source>
        <dbReference type="ARBA" id="ARBA00023018"/>
    </source>
</evidence>
<dbReference type="PANTHER" id="PTHR15664:SF6">
    <property type="entry name" value="TRANSMEMBRANE PROTEIN 230"/>
    <property type="match status" value="1"/>
</dbReference>
<keyword evidence="9 18" id="KW-0812">Transmembrane</keyword>
<evidence type="ECO:0000256" key="18">
    <source>
        <dbReference type="SAM" id="Phobius"/>
    </source>
</evidence>
<evidence type="ECO:0000256" key="1">
    <source>
        <dbReference type="ARBA" id="ARBA00004141"/>
    </source>
</evidence>
<sequence length="140" mass="15791">MHQRISTPPTEDAEEMVPLRAVSDEILQGSHGSTPDMGGFVDGDNEEDVHDDRFAPVHYQLRVPWKAIGLALFLFTTGTVLLFFGISFLTGLIKTQYWDRGYPMTVLGAICFLPGSYVTWIAYRVWKGDPNYSYDDIPDL</sequence>
<dbReference type="InterPro" id="IPR008590">
    <property type="entry name" value="TMEM_230/134"/>
</dbReference>
<keyword evidence="15" id="KW-0968">Cytoplasmic vesicle</keyword>
<proteinExistence type="inferred from homology"/>
<evidence type="ECO:0000256" key="3">
    <source>
        <dbReference type="ARBA" id="ARBA00004234"/>
    </source>
</evidence>
<dbReference type="Proteomes" id="UP001141327">
    <property type="component" value="Unassembled WGS sequence"/>
</dbReference>
<keyword evidence="14 18" id="KW-0472">Membrane</keyword>
<comment type="similarity">
    <text evidence="8">Belongs to the TMEM134/TMEM230 family.</text>
</comment>
<evidence type="ECO:0000313" key="19">
    <source>
        <dbReference type="EMBL" id="KAJ4462280.1"/>
    </source>
</evidence>
<evidence type="ECO:0000256" key="14">
    <source>
        <dbReference type="ARBA" id="ARBA00023136"/>
    </source>
</evidence>
<dbReference type="InterPro" id="IPR044234">
    <property type="entry name" value="TMEM230"/>
</dbReference>
<feature type="transmembrane region" description="Helical" evidence="18">
    <location>
        <begin position="101"/>
        <end position="123"/>
    </location>
</feature>
<evidence type="ECO:0000256" key="17">
    <source>
        <dbReference type="ARBA" id="ARBA00024088"/>
    </source>
</evidence>
<evidence type="ECO:0000256" key="7">
    <source>
        <dbReference type="ARBA" id="ARBA00004603"/>
    </source>
</evidence>
<evidence type="ECO:0000256" key="16">
    <source>
        <dbReference type="ARBA" id="ARBA00024003"/>
    </source>
</evidence>
<dbReference type="PANTHER" id="PTHR15664">
    <property type="entry name" value="C20ORF30 PROTEIN"/>
    <property type="match status" value="1"/>
</dbReference>
<evidence type="ECO:0000256" key="6">
    <source>
        <dbReference type="ARBA" id="ARBA00004601"/>
    </source>
</evidence>
<evidence type="ECO:0000256" key="15">
    <source>
        <dbReference type="ARBA" id="ARBA00023329"/>
    </source>
</evidence>
<organism evidence="19 20">
    <name type="scientific">Paratrimastix pyriformis</name>
    <dbReference type="NCBI Taxonomy" id="342808"/>
    <lineage>
        <taxon>Eukaryota</taxon>
        <taxon>Metamonada</taxon>
        <taxon>Preaxostyla</taxon>
        <taxon>Paratrimastigidae</taxon>
        <taxon>Paratrimastix</taxon>
    </lineage>
</organism>
<name>A0ABQ8UT19_9EUKA</name>
<evidence type="ECO:0000256" key="4">
    <source>
        <dbReference type="ARBA" id="ARBA00004412"/>
    </source>
</evidence>